<dbReference type="PANTHER" id="PTHR30032">
    <property type="entry name" value="N-ACETYLMURAMOYL-L-ALANINE AMIDASE-RELATED"/>
    <property type="match status" value="1"/>
</dbReference>
<dbReference type="SUPFAM" id="SSF48208">
    <property type="entry name" value="Six-hairpin glycosidases"/>
    <property type="match status" value="1"/>
</dbReference>
<dbReference type="GO" id="GO:0005975">
    <property type="term" value="P:carbohydrate metabolic process"/>
    <property type="evidence" value="ECO:0007669"/>
    <property type="project" value="InterPro"/>
</dbReference>
<dbReference type="Proteomes" id="UP000324678">
    <property type="component" value="Chromosome"/>
</dbReference>
<sequence>MQRFSRRRAGALVAAVLGLALAVPQALPASAGTVRDARAAVKPAASVLDEWSGFTRLSGGDRYETAVAIARRYEPGVAVAYVAAGTDFPDALSAAAAAALAGGPLLLTPTGALPARVRAELKRLAPAQIRVVGGPAAVGATVQADLARIAPVKRLGGADRYATGLAVVNAAFRKADHAIIATGRTFPDALAASGAAGARRAPVVLVDGTRSAVDAKVTEALARLGVTSVTIAGGPGAVSAGIQTQLERAGLHVTRYGGADRYETAALITRGFFSAGSADSAFLATGADFPDALAGAALAGKLAAPLNITLRSCAHPAIADAIDQIGAPNRFVLGGAAVVSDAAAANARCVYPVTTEPLRNWATTGWTLSTDQPLPYTDRPPIDVHSPSRPVDATGLAIYRRADTGERADHPVAYAQYGLSALVEYQRTGTTMWLDRAKRNAQRLVDIRVERDGAWWYPYRFPWSYYGRVMQTPWWSAMAQGEALSLFTRLAATTGDPKWQTAAARTFGSFSQSYSPDRPWSSLVIDRHLYLEEYAGNQPPLLVLNGQMFAAFGLYDYWRATGDPRAAQLFDGAVTTVVDRMLPLVRVQGSVSYYCVQAEYCASPLWQNQSYHVIHSWQLDTLARLTGDQGFAEWAQVLRDDWSPEQSMRRMAPDEPGLPGPPLEVPDDAEWIMP</sequence>
<evidence type="ECO:0000313" key="5">
    <source>
        <dbReference type="Proteomes" id="UP000324678"/>
    </source>
</evidence>
<accession>A0A5C1YEH7</accession>
<feature type="signal peptide" evidence="2">
    <location>
        <begin position="1"/>
        <end position="31"/>
    </location>
</feature>
<evidence type="ECO:0000313" key="4">
    <source>
        <dbReference type="EMBL" id="QEO13855.1"/>
    </source>
</evidence>
<dbReference type="EMBL" id="CP043505">
    <property type="protein sequence ID" value="QEO13855.1"/>
    <property type="molecule type" value="Genomic_DNA"/>
</dbReference>
<dbReference type="InterPro" id="IPR008928">
    <property type="entry name" value="6-hairpin_glycosidase_sf"/>
</dbReference>
<evidence type="ECO:0000259" key="3">
    <source>
        <dbReference type="Pfam" id="PF06662"/>
    </source>
</evidence>
<dbReference type="InterPro" id="IPR051922">
    <property type="entry name" value="Bact_Sporulation_Assoc"/>
</dbReference>
<dbReference type="InterPro" id="IPR007253">
    <property type="entry name" value="Cell_wall-bd_2"/>
</dbReference>
<protein>
    <recommendedName>
        <fullName evidence="3">D-glucuronyl C5-epimerase C-terminal domain-containing protein</fullName>
    </recommendedName>
</protein>
<gene>
    <name evidence="4" type="ORF">FLP10_05025</name>
</gene>
<dbReference type="PANTHER" id="PTHR30032:SF8">
    <property type="entry name" value="GERMINATION-SPECIFIC N-ACETYLMURAMOYL-L-ALANINE AMIDASE"/>
    <property type="match status" value="1"/>
</dbReference>
<dbReference type="AlphaFoldDB" id="A0A5C1YEH7"/>
<proteinExistence type="predicted"/>
<keyword evidence="5" id="KW-1185">Reference proteome</keyword>
<feature type="chain" id="PRO_5023083370" description="D-glucuronyl C5-epimerase C-terminal domain-containing protein" evidence="2">
    <location>
        <begin position="32"/>
        <end position="674"/>
    </location>
</feature>
<feature type="region of interest" description="Disordered" evidence="1">
    <location>
        <begin position="646"/>
        <end position="674"/>
    </location>
</feature>
<keyword evidence="2" id="KW-0732">Signal</keyword>
<dbReference type="OrthoDB" id="5241829at2"/>
<dbReference type="InterPro" id="IPR006311">
    <property type="entry name" value="TAT_signal"/>
</dbReference>
<dbReference type="PROSITE" id="PS51318">
    <property type="entry name" value="TAT"/>
    <property type="match status" value="1"/>
</dbReference>
<dbReference type="InterPro" id="IPR010598">
    <property type="entry name" value="C5-epim_C"/>
</dbReference>
<dbReference type="KEGG" id="ail:FLP10_05025"/>
<feature type="domain" description="D-glucuronyl C5-epimerase C-terminal" evidence="3">
    <location>
        <begin position="453"/>
        <end position="634"/>
    </location>
</feature>
<dbReference type="Pfam" id="PF06662">
    <property type="entry name" value="C5-epim_C"/>
    <property type="match status" value="1"/>
</dbReference>
<evidence type="ECO:0000256" key="2">
    <source>
        <dbReference type="SAM" id="SignalP"/>
    </source>
</evidence>
<name>A0A5C1YEH7_9MICO</name>
<reference evidence="4 5" key="1">
    <citation type="submission" date="2019-09" db="EMBL/GenBank/DDBJ databases">
        <title>Genome sequencing of strain KACC 19306.</title>
        <authorList>
            <person name="Heo J."/>
            <person name="Kim S.-J."/>
            <person name="Kim J.-S."/>
            <person name="Hong S.-B."/>
            <person name="Kwon S.-W."/>
        </authorList>
    </citation>
    <scope>NUCLEOTIDE SEQUENCE [LARGE SCALE GENOMIC DNA]</scope>
    <source>
        <strain evidence="4 5">KACC 19306</strain>
    </source>
</reference>
<evidence type="ECO:0000256" key="1">
    <source>
        <dbReference type="SAM" id="MobiDB-lite"/>
    </source>
</evidence>
<organism evidence="4 5">
    <name type="scientific">Agromyces intestinalis</name>
    <dbReference type="NCBI Taxonomy" id="2592652"/>
    <lineage>
        <taxon>Bacteria</taxon>
        <taxon>Bacillati</taxon>
        <taxon>Actinomycetota</taxon>
        <taxon>Actinomycetes</taxon>
        <taxon>Micrococcales</taxon>
        <taxon>Microbacteriaceae</taxon>
        <taxon>Agromyces</taxon>
    </lineage>
</organism>
<dbReference type="RefSeq" id="WP_149159878.1">
    <property type="nucleotide sequence ID" value="NZ_CP043505.1"/>
</dbReference>
<feature type="compositionally biased region" description="Acidic residues" evidence="1">
    <location>
        <begin position="665"/>
        <end position="674"/>
    </location>
</feature>
<dbReference type="Pfam" id="PF04122">
    <property type="entry name" value="CW_binding_2"/>
    <property type="match status" value="3"/>
</dbReference>